<dbReference type="SUPFAM" id="SSF46689">
    <property type="entry name" value="Homeodomain-like"/>
    <property type="match status" value="1"/>
</dbReference>
<dbReference type="EMBL" id="CAJOBE010000026">
    <property type="protein sequence ID" value="CAF3543896.1"/>
    <property type="molecule type" value="Genomic_DNA"/>
</dbReference>
<keyword evidence="2 4" id="KW-0371">Homeobox</keyword>
<keyword evidence="18" id="KW-1185">Reference proteome</keyword>
<accession>A0A818JJI3</accession>
<evidence type="ECO:0000256" key="6">
    <source>
        <dbReference type="SAM" id="Coils"/>
    </source>
</evidence>
<proteinExistence type="predicted"/>
<dbReference type="Proteomes" id="UP000663870">
    <property type="component" value="Unassembled WGS sequence"/>
</dbReference>
<dbReference type="InterPro" id="IPR017970">
    <property type="entry name" value="Homeobox_CS"/>
</dbReference>
<dbReference type="Proteomes" id="UP000663854">
    <property type="component" value="Unassembled WGS sequence"/>
</dbReference>
<dbReference type="Proteomes" id="UP000663864">
    <property type="component" value="Unassembled WGS sequence"/>
</dbReference>
<protein>
    <recommendedName>
        <fullName evidence="8">Homeobox domain-containing protein</fullName>
    </recommendedName>
</protein>
<dbReference type="EMBL" id="CAJNOT010000458">
    <property type="protein sequence ID" value="CAF0988696.1"/>
    <property type="molecule type" value="Genomic_DNA"/>
</dbReference>
<evidence type="ECO:0000256" key="2">
    <source>
        <dbReference type="ARBA" id="ARBA00023155"/>
    </source>
</evidence>
<evidence type="ECO:0000313" key="11">
    <source>
        <dbReference type="EMBL" id="CAF0996627.1"/>
    </source>
</evidence>
<dbReference type="AlphaFoldDB" id="A0A818JJI3"/>
<dbReference type="PRINTS" id="PR00024">
    <property type="entry name" value="HOMEOBOX"/>
</dbReference>
<reference evidence="15" key="1">
    <citation type="submission" date="2021-02" db="EMBL/GenBank/DDBJ databases">
        <authorList>
            <person name="Nowell W R."/>
        </authorList>
    </citation>
    <scope>NUCLEOTIDE SEQUENCE</scope>
</reference>
<evidence type="ECO:0000313" key="12">
    <source>
        <dbReference type="EMBL" id="CAF1016672.1"/>
    </source>
</evidence>
<dbReference type="Proteomes" id="UP000663882">
    <property type="component" value="Unassembled WGS sequence"/>
</dbReference>
<evidence type="ECO:0000256" key="7">
    <source>
        <dbReference type="SAM" id="MobiDB-lite"/>
    </source>
</evidence>
<dbReference type="Pfam" id="PF00046">
    <property type="entry name" value="Homeodomain"/>
    <property type="match status" value="1"/>
</dbReference>
<dbReference type="InterPro" id="IPR042768">
    <property type="entry name" value="MNX1/Ceh-12"/>
</dbReference>
<dbReference type="Proteomes" id="UP000663889">
    <property type="component" value="Unassembled WGS sequence"/>
</dbReference>
<dbReference type="GO" id="GO:0000981">
    <property type="term" value="F:DNA-binding transcription factor activity, RNA polymerase II-specific"/>
    <property type="evidence" value="ECO:0007669"/>
    <property type="project" value="InterPro"/>
</dbReference>
<dbReference type="EMBL" id="CAJOBD010000606">
    <property type="protein sequence ID" value="CAF3695246.1"/>
    <property type="molecule type" value="Genomic_DNA"/>
</dbReference>
<feature type="DNA-binding region" description="Homeobox" evidence="4">
    <location>
        <begin position="101"/>
        <end position="160"/>
    </location>
</feature>
<evidence type="ECO:0000259" key="8">
    <source>
        <dbReference type="PROSITE" id="PS50071"/>
    </source>
</evidence>
<dbReference type="PANTHER" id="PTHR24335:SF4">
    <property type="entry name" value="EXTRA-EXTRA"/>
    <property type="match status" value="1"/>
</dbReference>
<dbReference type="SMART" id="SM00389">
    <property type="entry name" value="HOX"/>
    <property type="match status" value="1"/>
</dbReference>
<keyword evidence="6" id="KW-0175">Coiled coil</keyword>
<dbReference type="GO" id="GO:1990837">
    <property type="term" value="F:sequence-specific double-stranded DNA binding"/>
    <property type="evidence" value="ECO:0007669"/>
    <property type="project" value="TreeGrafter"/>
</dbReference>
<dbReference type="Proteomes" id="UP000663823">
    <property type="component" value="Unassembled WGS sequence"/>
</dbReference>
<dbReference type="EMBL" id="CAJNOL010000467">
    <property type="protein sequence ID" value="CAF1078334.1"/>
    <property type="molecule type" value="Genomic_DNA"/>
</dbReference>
<gene>
    <name evidence="15" type="ORF">FNK824_LOCUS607</name>
    <name evidence="16" type="ORF">JBS370_LOCUS9133</name>
    <name evidence="13" type="ORF">JXQ802_LOCUS17810</name>
    <name evidence="14" type="ORF">JXQ802_LOCUS18051</name>
    <name evidence="17" type="ORF">OTI717_LOCUS17821</name>
    <name evidence="11" type="ORF">PYM288_LOCUS14396</name>
    <name evidence="9" type="ORF">RFH988_LOCUS7379</name>
    <name evidence="12" type="ORF">SEV965_LOCUS11585</name>
    <name evidence="10" type="ORF">ZHD862_LOCUS11903</name>
</gene>
<evidence type="ECO:0000313" key="13">
    <source>
        <dbReference type="EMBL" id="CAF1073430.1"/>
    </source>
</evidence>
<feature type="region of interest" description="Disordered" evidence="7">
    <location>
        <begin position="159"/>
        <end position="196"/>
    </location>
</feature>
<dbReference type="GO" id="GO:0048812">
    <property type="term" value="P:neuron projection morphogenesis"/>
    <property type="evidence" value="ECO:0007669"/>
    <property type="project" value="TreeGrafter"/>
</dbReference>
<dbReference type="Proteomes" id="UP000663874">
    <property type="component" value="Unassembled WGS sequence"/>
</dbReference>
<evidence type="ECO:0000256" key="5">
    <source>
        <dbReference type="RuleBase" id="RU000682"/>
    </source>
</evidence>
<sequence length="196" mass="22383">MTTFSIASILGDQNNKHEEENNSIEEQHQFILNNSVQQLYNIFCKNAAIAAHLNEQNHNKTNSIRSFSLGTSSTCSNDFYQLHKLNGTSYQGPTLSYYGKSRRPRTAFTSQQLLELEKQFRENKYLSKSKRFEVATSLMLSETQIKIWFQNRRMKWKRNKKIPSGTSEESPAPMLIKGEPSDTADSTSSLVSMSPT</sequence>
<evidence type="ECO:0000313" key="19">
    <source>
        <dbReference type="Proteomes" id="UP000663874"/>
    </source>
</evidence>
<evidence type="ECO:0000313" key="10">
    <source>
        <dbReference type="EMBL" id="CAF0988696.1"/>
    </source>
</evidence>
<dbReference type="CDD" id="cd00086">
    <property type="entry name" value="homeodomain"/>
    <property type="match status" value="1"/>
</dbReference>
<dbReference type="InterPro" id="IPR001356">
    <property type="entry name" value="HD"/>
</dbReference>
<dbReference type="InterPro" id="IPR009057">
    <property type="entry name" value="Homeodomain-like_sf"/>
</dbReference>
<comment type="caution">
    <text evidence="15">The sequence shown here is derived from an EMBL/GenBank/DDBJ whole genome shotgun (WGS) entry which is preliminary data.</text>
</comment>
<dbReference type="EMBL" id="CAJNOO010000233">
    <property type="protein sequence ID" value="CAF0869236.1"/>
    <property type="molecule type" value="Genomic_DNA"/>
</dbReference>
<evidence type="ECO:0000313" key="14">
    <source>
        <dbReference type="EMBL" id="CAF1078334.1"/>
    </source>
</evidence>
<dbReference type="EMBL" id="CAJNOH010000315">
    <property type="protein sequence ID" value="CAF0996627.1"/>
    <property type="molecule type" value="Genomic_DNA"/>
</dbReference>
<feature type="compositionally biased region" description="Polar residues" evidence="7">
    <location>
        <begin position="183"/>
        <end position="196"/>
    </location>
</feature>
<dbReference type="Gene3D" id="1.10.10.60">
    <property type="entry name" value="Homeodomain-like"/>
    <property type="match status" value="1"/>
</dbReference>
<dbReference type="Proteomes" id="UP000663836">
    <property type="component" value="Unassembled WGS sequence"/>
</dbReference>
<keyword evidence="3 4" id="KW-0539">Nucleus</keyword>
<evidence type="ECO:0000313" key="18">
    <source>
        <dbReference type="Proteomes" id="UP000663870"/>
    </source>
</evidence>
<evidence type="ECO:0000256" key="4">
    <source>
        <dbReference type="PROSITE-ProRule" id="PRU00108"/>
    </source>
</evidence>
<feature type="coiled-coil region" evidence="6">
    <location>
        <begin position="7"/>
        <end position="34"/>
    </location>
</feature>
<dbReference type="PANTHER" id="PTHR24335">
    <property type="entry name" value="MOTOR NEURON AND PANCREAS HOMEOBOX PROTEIN"/>
    <property type="match status" value="1"/>
</dbReference>
<dbReference type="InterPro" id="IPR020479">
    <property type="entry name" value="HD_metazoa"/>
</dbReference>
<dbReference type="PROSITE" id="PS00027">
    <property type="entry name" value="HOMEOBOX_1"/>
    <property type="match status" value="1"/>
</dbReference>
<keyword evidence="1 4" id="KW-0238">DNA-binding</keyword>
<evidence type="ECO:0000313" key="17">
    <source>
        <dbReference type="EMBL" id="CAF3792876.1"/>
    </source>
</evidence>
<evidence type="ECO:0000256" key="3">
    <source>
        <dbReference type="ARBA" id="ARBA00023242"/>
    </source>
</evidence>
<dbReference type="EMBL" id="CAJOAX010002390">
    <property type="protein sequence ID" value="CAF3792876.1"/>
    <property type="molecule type" value="Genomic_DNA"/>
</dbReference>
<dbReference type="OrthoDB" id="6159439at2759"/>
<feature type="domain" description="Homeobox" evidence="8">
    <location>
        <begin position="99"/>
        <end position="159"/>
    </location>
</feature>
<dbReference type="EMBL" id="CAJNOU010000503">
    <property type="protein sequence ID" value="CAF1016672.1"/>
    <property type="molecule type" value="Genomic_DNA"/>
</dbReference>
<dbReference type="GO" id="GO:0007417">
    <property type="term" value="P:central nervous system development"/>
    <property type="evidence" value="ECO:0007669"/>
    <property type="project" value="TreeGrafter"/>
</dbReference>
<evidence type="ECO:0000256" key="1">
    <source>
        <dbReference type="ARBA" id="ARBA00023125"/>
    </source>
</evidence>
<evidence type="ECO:0000313" key="16">
    <source>
        <dbReference type="EMBL" id="CAF3695246.1"/>
    </source>
</evidence>
<dbReference type="GO" id="GO:0005634">
    <property type="term" value="C:nucleus"/>
    <property type="evidence" value="ECO:0007669"/>
    <property type="project" value="UniProtKB-SubCell"/>
</dbReference>
<dbReference type="PROSITE" id="PS50071">
    <property type="entry name" value="HOMEOBOX_2"/>
    <property type="match status" value="1"/>
</dbReference>
<evidence type="ECO:0000313" key="15">
    <source>
        <dbReference type="EMBL" id="CAF3543896.1"/>
    </source>
</evidence>
<organism evidence="15 19">
    <name type="scientific">Rotaria sordida</name>
    <dbReference type="NCBI Taxonomy" id="392033"/>
    <lineage>
        <taxon>Eukaryota</taxon>
        <taxon>Metazoa</taxon>
        <taxon>Spiralia</taxon>
        <taxon>Gnathifera</taxon>
        <taxon>Rotifera</taxon>
        <taxon>Eurotatoria</taxon>
        <taxon>Bdelloidea</taxon>
        <taxon>Philodinida</taxon>
        <taxon>Philodinidae</taxon>
        <taxon>Rotaria</taxon>
    </lineage>
</organism>
<comment type="subcellular location">
    <subcellularLocation>
        <location evidence="4 5">Nucleus</location>
    </subcellularLocation>
</comment>
<evidence type="ECO:0000313" key="9">
    <source>
        <dbReference type="EMBL" id="CAF0869236.1"/>
    </source>
</evidence>
<name>A0A818JJI3_9BILA</name>
<dbReference type="EMBL" id="CAJNOL010000457">
    <property type="protein sequence ID" value="CAF1073430.1"/>
    <property type="molecule type" value="Genomic_DNA"/>
</dbReference>